<dbReference type="AlphaFoldDB" id="A0A4Q0SV07"/>
<comment type="caution">
    <text evidence="1">The sequence shown here is derived from an EMBL/GenBank/DDBJ whole genome shotgun (WGS) entry which is preliminary data.</text>
</comment>
<gene>
    <name evidence="1" type="ORF">GRAN_5108</name>
</gene>
<dbReference type="Proteomes" id="UP000289437">
    <property type="component" value="Unassembled WGS sequence"/>
</dbReference>
<dbReference type="EMBL" id="RDSM01000007">
    <property type="protein sequence ID" value="RXH53770.1"/>
    <property type="molecule type" value="Genomic_DNA"/>
</dbReference>
<accession>A0A4Q0SV07</accession>
<evidence type="ECO:0000313" key="2">
    <source>
        <dbReference type="Proteomes" id="UP000289437"/>
    </source>
</evidence>
<protein>
    <submittedName>
        <fullName evidence="1">Uncharacterized protein</fullName>
    </submittedName>
</protein>
<reference evidence="1 2" key="1">
    <citation type="submission" date="2018-11" db="EMBL/GenBank/DDBJ databases">
        <authorList>
            <person name="Mardanov A.V."/>
            <person name="Ravin N.V."/>
            <person name="Dedysh S.N."/>
        </authorList>
    </citation>
    <scope>NUCLEOTIDE SEQUENCE [LARGE SCALE GENOMIC DNA]</scope>
    <source>
        <strain evidence="1 2">AF10</strain>
    </source>
</reference>
<name>A0A4Q0SV07_9BACT</name>
<reference evidence="2" key="2">
    <citation type="submission" date="2019-02" db="EMBL/GenBank/DDBJ databases">
        <title>Granulicella sibirica sp. nov., a psychrotolerant acidobacterium isolated from an organic soil layer in forested tundra, West Siberia.</title>
        <authorList>
            <person name="Oshkin I.Y."/>
            <person name="Kulichevskaya I.S."/>
            <person name="Rijpstra W.I.C."/>
            <person name="Sinninghe Damste J.S."/>
            <person name="Rakitin A.L."/>
            <person name="Ravin N.V."/>
            <person name="Dedysh S.N."/>
        </authorList>
    </citation>
    <scope>NUCLEOTIDE SEQUENCE [LARGE SCALE GENOMIC DNA]</scope>
    <source>
        <strain evidence="2">AF10</strain>
    </source>
</reference>
<keyword evidence="2" id="KW-1185">Reference proteome</keyword>
<organism evidence="1 2">
    <name type="scientific">Granulicella sibirica</name>
    <dbReference type="NCBI Taxonomy" id="2479048"/>
    <lineage>
        <taxon>Bacteria</taxon>
        <taxon>Pseudomonadati</taxon>
        <taxon>Acidobacteriota</taxon>
        <taxon>Terriglobia</taxon>
        <taxon>Terriglobales</taxon>
        <taxon>Acidobacteriaceae</taxon>
        <taxon>Granulicella</taxon>
    </lineage>
</organism>
<sequence>MNRAGTSSVPNIIMANMRIASWTNGTPVARTRCSHFAALQFQAA</sequence>
<proteinExistence type="predicted"/>
<evidence type="ECO:0000313" key="1">
    <source>
        <dbReference type="EMBL" id="RXH53770.1"/>
    </source>
</evidence>